<keyword evidence="3" id="KW-1185">Reference proteome</keyword>
<reference evidence="2 3" key="1">
    <citation type="submission" date="2017-12" db="EMBL/GenBank/DDBJ databases">
        <authorList>
            <consortium name="DOE Joint Genome Institute"/>
            <person name="Haridas S."/>
            <person name="Kjaerbolling I."/>
            <person name="Vesth T.C."/>
            <person name="Frisvad J.C."/>
            <person name="Nybo J.L."/>
            <person name="Theobald S."/>
            <person name="Kuo A."/>
            <person name="Bowyer P."/>
            <person name="Matsuda Y."/>
            <person name="Mondo S."/>
            <person name="Lyhne E.K."/>
            <person name="Kogle M.E."/>
            <person name="Clum A."/>
            <person name="Lipzen A."/>
            <person name="Salamov A."/>
            <person name="Ngan C.Y."/>
            <person name="Daum C."/>
            <person name="Chiniquy J."/>
            <person name="Barry K."/>
            <person name="LaButti K."/>
            <person name="Simmons B.A."/>
            <person name="Magnuson J.K."/>
            <person name="Mortensen U.H."/>
            <person name="Larsen T.O."/>
            <person name="Grigoriev I.V."/>
            <person name="Baker S.E."/>
            <person name="Andersen M.R."/>
            <person name="Nordberg H.P."/>
            <person name="Cantor M.N."/>
            <person name="Hua S.X."/>
        </authorList>
    </citation>
    <scope>NUCLEOTIDE SEQUENCE [LARGE SCALE GENOMIC DNA]</scope>
    <source>
        <strain evidence="2 3">CBS 102.13</strain>
    </source>
</reference>
<keyword evidence="1" id="KW-0472">Membrane</keyword>
<keyword evidence="1" id="KW-0812">Transmembrane</keyword>
<dbReference type="Gene3D" id="3.40.50.11350">
    <property type="match status" value="1"/>
</dbReference>
<dbReference type="OrthoDB" id="4421178at2759"/>
<sequence length="417" mass="46750">MLSIINSLLRQRKSRFLLLGTVLLLQTYALLCLFSSPAVPGEDDSQINRYFTSNVVKWENPSFAYFNNQFILHLASAVNNPLPTRKLLSPGITIPAVRGVQSEKHVPVTDIFDGASLDKLGYETSPAAQALVGDGTTPTLQVDHYTEITDSPSHPIVQATAATESYWKWSAIRFTAEAFLLPFTGHRWRSAAQHFQLAEPLQRCVDSILPEIMPHAIAMHLRMWPSDLSFGQKDPCHTNEVPVLKHVFSKCDWSANYLYQNVQRVQTSASQPVVIATDDRKHPAVVDLIARLGDRAHFMEPTGSCAAALNATVPENERKWRAAAYWPILEAATMVQAEAFVGSFWSTFSQLIAVRRMDTSRTYFVQNRAQAFLWWYRWGLISSALGVAAVLTASFFKRYSRSRRASMLKGDEGTLQV</sequence>
<dbReference type="RefSeq" id="XP_024670261.1">
    <property type="nucleotide sequence ID" value="XM_024817687.1"/>
</dbReference>
<dbReference type="CDD" id="cd11296">
    <property type="entry name" value="O-FucT_like"/>
    <property type="match status" value="1"/>
</dbReference>
<evidence type="ECO:0000313" key="3">
    <source>
        <dbReference type="Proteomes" id="UP000234585"/>
    </source>
</evidence>
<dbReference type="AlphaFoldDB" id="A0A2I2F6H5"/>
<organism evidence="2 3">
    <name type="scientific">Aspergillus candidus</name>
    <dbReference type="NCBI Taxonomy" id="41067"/>
    <lineage>
        <taxon>Eukaryota</taxon>
        <taxon>Fungi</taxon>
        <taxon>Dikarya</taxon>
        <taxon>Ascomycota</taxon>
        <taxon>Pezizomycotina</taxon>
        <taxon>Eurotiomycetes</taxon>
        <taxon>Eurotiomycetidae</taxon>
        <taxon>Eurotiales</taxon>
        <taxon>Aspergillaceae</taxon>
        <taxon>Aspergillus</taxon>
        <taxon>Aspergillus subgen. Circumdati</taxon>
    </lineage>
</organism>
<evidence type="ECO:0000313" key="2">
    <source>
        <dbReference type="EMBL" id="PLB36249.1"/>
    </source>
</evidence>
<name>A0A2I2F6H5_ASPCN</name>
<accession>A0A2I2F6H5</accession>
<proteinExistence type="predicted"/>
<protein>
    <submittedName>
        <fullName evidence="2">Uncharacterized protein</fullName>
    </submittedName>
</protein>
<feature type="transmembrane region" description="Helical" evidence="1">
    <location>
        <begin position="374"/>
        <end position="396"/>
    </location>
</feature>
<keyword evidence="1" id="KW-1133">Transmembrane helix</keyword>
<evidence type="ECO:0000256" key="1">
    <source>
        <dbReference type="SAM" id="Phobius"/>
    </source>
</evidence>
<dbReference type="GeneID" id="36524847"/>
<gene>
    <name evidence="2" type="ORF">BDW47DRAFT_132882</name>
</gene>
<dbReference type="EMBL" id="KZ559153">
    <property type="protein sequence ID" value="PLB36249.1"/>
    <property type="molecule type" value="Genomic_DNA"/>
</dbReference>
<dbReference type="Proteomes" id="UP000234585">
    <property type="component" value="Unassembled WGS sequence"/>
</dbReference>